<organism evidence="2 3">
    <name type="scientific">Sphingomonas lacunae</name>
    <dbReference type="NCBI Taxonomy" id="2698828"/>
    <lineage>
        <taxon>Bacteria</taxon>
        <taxon>Pseudomonadati</taxon>
        <taxon>Pseudomonadota</taxon>
        <taxon>Alphaproteobacteria</taxon>
        <taxon>Sphingomonadales</taxon>
        <taxon>Sphingomonadaceae</taxon>
        <taxon>Sphingomonas</taxon>
    </lineage>
</organism>
<gene>
    <name evidence="2" type="ORF">GV829_08645</name>
</gene>
<accession>A0A6M4ATR3</accession>
<dbReference type="AlphaFoldDB" id="A0A6M4ATR3"/>
<dbReference type="EMBL" id="CP053015">
    <property type="protein sequence ID" value="QJQ32508.1"/>
    <property type="molecule type" value="Genomic_DNA"/>
</dbReference>
<evidence type="ECO:0000313" key="2">
    <source>
        <dbReference type="EMBL" id="QJQ32508.1"/>
    </source>
</evidence>
<dbReference type="Proteomes" id="UP000503018">
    <property type="component" value="Chromosome"/>
</dbReference>
<keyword evidence="1" id="KW-0812">Transmembrane</keyword>
<sequence>MSDPATALLALFFFCLPWLLIWQMVRVRRRVRQQERQRPDVVSPVRAAHVDALSVDADGRITARPDSFDPALAAADRNSLAADDLKNLEGRR</sequence>
<evidence type="ECO:0000256" key="1">
    <source>
        <dbReference type="SAM" id="Phobius"/>
    </source>
</evidence>
<keyword evidence="1" id="KW-1133">Transmembrane helix</keyword>
<keyword evidence="1" id="KW-0472">Membrane</keyword>
<dbReference type="RefSeq" id="WP_169945839.1">
    <property type="nucleotide sequence ID" value="NZ_CP053015.1"/>
</dbReference>
<protein>
    <submittedName>
        <fullName evidence="2">Uncharacterized protein</fullName>
    </submittedName>
</protein>
<keyword evidence="3" id="KW-1185">Reference proteome</keyword>
<evidence type="ECO:0000313" key="3">
    <source>
        <dbReference type="Proteomes" id="UP000503018"/>
    </source>
</evidence>
<proteinExistence type="predicted"/>
<dbReference type="KEGG" id="slan:GV829_08645"/>
<feature type="transmembrane region" description="Helical" evidence="1">
    <location>
        <begin position="6"/>
        <end position="25"/>
    </location>
</feature>
<reference evidence="2 3" key="1">
    <citation type="submission" date="2020-01" db="EMBL/GenBank/DDBJ databases">
        <title>Sphingomonas sp. strain CSW-10.</title>
        <authorList>
            <person name="Chen W.-M."/>
        </authorList>
    </citation>
    <scope>NUCLEOTIDE SEQUENCE [LARGE SCALE GENOMIC DNA]</scope>
    <source>
        <strain evidence="2 3">CSW-10</strain>
    </source>
</reference>
<name>A0A6M4ATR3_9SPHN</name>